<evidence type="ECO:0000313" key="4">
    <source>
        <dbReference type="Proteomes" id="UP000094469"/>
    </source>
</evidence>
<feature type="compositionally biased region" description="Basic and acidic residues" evidence="1">
    <location>
        <begin position="190"/>
        <end position="202"/>
    </location>
</feature>
<feature type="transmembrane region" description="Helical" evidence="2">
    <location>
        <begin position="29"/>
        <end position="49"/>
    </location>
</feature>
<protein>
    <submittedName>
        <fullName evidence="3">Uncharacterized protein</fullName>
    </submittedName>
</protein>
<feature type="region of interest" description="Disordered" evidence="1">
    <location>
        <begin position="183"/>
        <end position="202"/>
    </location>
</feature>
<dbReference type="Proteomes" id="UP000094469">
    <property type="component" value="Unassembled WGS sequence"/>
</dbReference>
<keyword evidence="2" id="KW-0812">Transmembrane</keyword>
<dbReference type="EMBL" id="MIKC01000040">
    <property type="protein sequence ID" value="OEG21345.1"/>
    <property type="molecule type" value="Genomic_DNA"/>
</dbReference>
<dbReference type="RefSeq" id="WP_069641140.1">
    <property type="nucleotide sequence ID" value="NZ_JAFBEZ010000001.1"/>
</dbReference>
<evidence type="ECO:0000313" key="3">
    <source>
        <dbReference type="EMBL" id="OEG21345.1"/>
    </source>
</evidence>
<name>A0A1E5H940_9ENTE</name>
<comment type="caution">
    <text evidence="3">The sequence shown here is derived from an EMBL/GenBank/DDBJ whole genome shotgun (WGS) entry which is preliminary data.</text>
</comment>
<accession>A0A1E5H940</accession>
<keyword evidence="4" id="KW-1185">Reference proteome</keyword>
<feature type="transmembrane region" description="Helical" evidence="2">
    <location>
        <begin position="143"/>
        <end position="160"/>
    </location>
</feature>
<keyword evidence="2" id="KW-0472">Membrane</keyword>
<feature type="transmembrane region" description="Helical" evidence="2">
    <location>
        <begin position="69"/>
        <end position="90"/>
    </location>
</feature>
<dbReference type="STRING" id="1131292.BCR24_07715"/>
<evidence type="ECO:0000256" key="2">
    <source>
        <dbReference type="SAM" id="Phobius"/>
    </source>
</evidence>
<organism evidence="3 4">
    <name type="scientific">Enterococcus ureilyticus</name>
    <dbReference type="NCBI Taxonomy" id="1131292"/>
    <lineage>
        <taxon>Bacteria</taxon>
        <taxon>Bacillati</taxon>
        <taxon>Bacillota</taxon>
        <taxon>Bacilli</taxon>
        <taxon>Lactobacillales</taxon>
        <taxon>Enterococcaceae</taxon>
        <taxon>Enterococcus</taxon>
    </lineage>
</organism>
<keyword evidence="2" id="KW-1133">Transmembrane helix</keyword>
<dbReference type="AlphaFoldDB" id="A0A1E5H940"/>
<evidence type="ECO:0000256" key="1">
    <source>
        <dbReference type="SAM" id="MobiDB-lite"/>
    </source>
</evidence>
<feature type="transmembrane region" description="Helical" evidence="2">
    <location>
        <begin position="115"/>
        <end position="137"/>
    </location>
</feature>
<proteinExistence type="predicted"/>
<gene>
    <name evidence="3" type="ORF">BCR24_07715</name>
</gene>
<sequence>MVANSNDLKTGNKLKELDDEVRNQMRKHALLKTVAMMLLSFISLLFLIFVKVFQEDISGLIENISDFFIKGSLITIGISNIAGIISNFYIEKRLPSTGETSEASKKNNNKEYMELIFLLLFFISLSSLGIIYSISVISGMNNLILVVTSIIYFCNAFLIYKFNFFKEECSPEKYNSFENEMNTSKNSVKAGKEVSRDGDIKL</sequence>
<reference evidence="4" key="1">
    <citation type="submission" date="2016-09" db="EMBL/GenBank/DDBJ databases">
        <authorList>
            <person name="Gulvik C.A."/>
        </authorList>
    </citation>
    <scope>NUCLEOTIDE SEQUENCE [LARGE SCALE GENOMIC DNA]</scope>
    <source>
        <strain evidence="4">LMG 26676</strain>
    </source>
</reference>